<feature type="coiled-coil region" evidence="1">
    <location>
        <begin position="541"/>
        <end position="607"/>
    </location>
</feature>
<evidence type="ECO:0000256" key="2">
    <source>
        <dbReference type="SAM" id="MobiDB-lite"/>
    </source>
</evidence>
<feature type="region of interest" description="Disordered" evidence="2">
    <location>
        <begin position="1"/>
        <end position="104"/>
    </location>
</feature>
<proteinExistence type="predicted"/>
<feature type="region of interest" description="Disordered" evidence="2">
    <location>
        <begin position="887"/>
        <end position="928"/>
    </location>
</feature>
<dbReference type="EMBL" id="JAECZO010000175">
    <property type="protein sequence ID" value="KAK7198787.1"/>
    <property type="molecule type" value="Genomic_DNA"/>
</dbReference>
<keyword evidence="1" id="KW-0175">Coiled coil</keyword>
<protein>
    <submittedName>
        <fullName evidence="3">Uncharacterized protein</fullName>
    </submittedName>
</protein>
<accession>A0AAW0EZ43</accession>
<keyword evidence="4" id="KW-1185">Reference proteome</keyword>
<sequence>MRRLALFASDSDDDRRSDDAGVPGGDGEGLSSPLSQHGRPVQAERQPASAAGVPPLPSSKMTATRRNLSQLFGAAPPPPTSSATSGSATGRRPTAGADGAPAMESATVGGGAFFAPRFDRNDGGSGGGDAAVIAAATGDAATALITAEHAVVQVYRDSLYAGTCMVALCVPPRAAAPPSTGTAVAPPSLLPPSAAVRRHLEREQEQVGASAGAVTSGPVLLLLSSNRQVLCRIALDAAEPVVGQGTLRLRQDADQPQYLTFCEGGRAGARGCWWTCMFPHREHASRFLVAAYAVAQCAAALATRAGTSSSSSPAPSVVRIPPSGAARGAGAAGSASAASTLATVAAHVPATLYWQTWTLRRVNRQTPYWVPDTCVEAVPPTAPLTVAPGTDGALWDAVAAAVVGMCASEARLIFVTPEDTHTPQRRADRTQRTLDAPAVVYVTCERAVASPAPTPAPPPPPPRNSAAVVTPVSEPATATPDTLSTGALLQQLLLHSLQQQQQQVSAAAGSAGSTQQSWAGVERALEKVQVELGTIREKVDCLDIEARLQRNNAELERMMRRAVGLAPQAEVPIEDTLKDRDALLASVERYRQRYEEANTNYQRALEAMGRSSDRAQALEKDLHLQQELWTRQRKDEAEHARLRLVERDALHRGELERVGEERYAAGKSDGYADGYREGQRAALRGLDGRGNGAGDGDGSGGAAAAVVGWRATIVAKDREIVALQTAVHDAKVRHERDRRQLRAEIDVLSELNEKLQHLQASADVRVPEDTVQQQCKRVKRTLNAVYSRVEEQLLQLASAHQRVRPRAQASAVPPAGDAEEVEGVAAPVGQADHDDGEVDTTARVCVDDALAVVMQTIRAEAQAAVAGIRADDARRVAANAELRALTAARRGGHTPSAASPAPPRHDSGAAFVEDKRPDLEPPPLPPLPPVHTAASQDALAALAASLLPGVAQVTTDAARRGEPATEVDGALASSQPSSTPENCGAEDGMCTARPTLASVAVVGATPADPAPSAVAPRWSDLGARTPAVSDASASAGEPRSGAASPSPSASSTSPKPSRMATRLSPPAADALPRRSSSSLPSSDVDGR</sequence>
<dbReference type="Proteomes" id="UP001430356">
    <property type="component" value="Unassembled WGS sequence"/>
</dbReference>
<comment type="caution">
    <text evidence="3">The sequence shown here is derived from an EMBL/GenBank/DDBJ whole genome shotgun (WGS) entry which is preliminary data.</text>
</comment>
<evidence type="ECO:0000256" key="1">
    <source>
        <dbReference type="SAM" id="Coils"/>
    </source>
</evidence>
<feature type="compositionally biased region" description="Low complexity" evidence="2">
    <location>
        <begin position="81"/>
        <end position="90"/>
    </location>
</feature>
<reference evidence="3 4" key="1">
    <citation type="journal article" date="2021" name="MBio">
        <title>A New Model Trypanosomatid, Novymonas esmeraldas: Genomic Perception of Its 'Candidatus Pandoraea novymonadis' Endosymbiont.</title>
        <authorList>
            <person name="Zakharova A."/>
            <person name="Saura A."/>
            <person name="Butenko A."/>
            <person name="Podesvova L."/>
            <person name="Warmusova S."/>
            <person name="Kostygov A.Y."/>
            <person name="Nenarokova A."/>
            <person name="Lukes J."/>
            <person name="Opperdoes F.R."/>
            <person name="Yurchenko V."/>
        </authorList>
    </citation>
    <scope>NUCLEOTIDE SEQUENCE [LARGE SCALE GENOMIC DNA]</scope>
    <source>
        <strain evidence="3 4">E262AT.01</strain>
    </source>
</reference>
<evidence type="ECO:0000313" key="4">
    <source>
        <dbReference type="Proteomes" id="UP001430356"/>
    </source>
</evidence>
<feature type="coiled-coil region" evidence="1">
    <location>
        <begin position="731"/>
        <end position="761"/>
    </location>
</feature>
<feature type="compositionally biased region" description="Polar residues" evidence="2">
    <location>
        <begin position="972"/>
        <end position="981"/>
    </location>
</feature>
<feature type="compositionally biased region" description="Basic and acidic residues" evidence="2">
    <location>
        <begin position="903"/>
        <end position="919"/>
    </location>
</feature>
<dbReference type="AlphaFoldDB" id="A0AAW0EZ43"/>
<name>A0AAW0EZ43_9TRYP</name>
<feature type="region of interest" description="Disordered" evidence="2">
    <location>
        <begin position="1006"/>
        <end position="1087"/>
    </location>
</feature>
<feature type="compositionally biased region" description="Polar residues" evidence="2">
    <location>
        <begin position="59"/>
        <end position="70"/>
    </location>
</feature>
<feature type="compositionally biased region" description="Low complexity" evidence="2">
    <location>
        <begin position="1031"/>
        <end position="1087"/>
    </location>
</feature>
<evidence type="ECO:0000313" key="3">
    <source>
        <dbReference type="EMBL" id="KAK7198787.1"/>
    </source>
</evidence>
<feature type="region of interest" description="Disordered" evidence="2">
    <location>
        <begin position="957"/>
        <end position="989"/>
    </location>
</feature>
<gene>
    <name evidence="3" type="ORF">NESM_000844100</name>
</gene>
<organism evidence="3 4">
    <name type="scientific">Novymonas esmeraldas</name>
    <dbReference type="NCBI Taxonomy" id="1808958"/>
    <lineage>
        <taxon>Eukaryota</taxon>
        <taxon>Discoba</taxon>
        <taxon>Euglenozoa</taxon>
        <taxon>Kinetoplastea</taxon>
        <taxon>Metakinetoplastina</taxon>
        <taxon>Trypanosomatida</taxon>
        <taxon>Trypanosomatidae</taxon>
        <taxon>Novymonas</taxon>
    </lineage>
</organism>